<sequence>MSFESVISHMNSHHKENLVDLCKKFGGIKEPKNVSLKGVDYEGLDIEYNDKEILRVDFPKKCDESTLKNAIIELCQGAKPKPDLATIKQELLDFKKEFGSVCMATVSKEGEVVCSYAPIIQCEAGDFIYISSVAEHFANIKNNPNNVEVMFLEDESKAASVIVRKRLRYKSELEFVSRDDALFDKVYDEFEKQRGSGGGIKTIRGMLDFHLIKLSYKQGRFVKGFGQAYDIDEKGELSFAGAGGMPHKFPHKK</sequence>
<dbReference type="GO" id="GO:0016627">
    <property type="term" value="F:oxidoreductase activity, acting on the CH-CH group of donors"/>
    <property type="evidence" value="ECO:0007669"/>
    <property type="project" value="TreeGrafter"/>
</dbReference>
<dbReference type="RefSeq" id="WP_094324521.1">
    <property type="nucleotide sequence ID" value="NZ_CP022347.1"/>
</dbReference>
<evidence type="ECO:0000259" key="2">
    <source>
        <dbReference type="Pfam" id="PF01243"/>
    </source>
</evidence>
<keyword evidence="1" id="KW-0560">Oxidoreductase</keyword>
<dbReference type="GO" id="GO:0005829">
    <property type="term" value="C:cytosol"/>
    <property type="evidence" value="ECO:0007669"/>
    <property type="project" value="TreeGrafter"/>
</dbReference>
<dbReference type="OrthoDB" id="92793at2"/>
<reference evidence="4 5" key="1">
    <citation type="submission" date="2017-07" db="EMBL/GenBank/DDBJ databases">
        <title>Analysis of two Campylobacter avium genomes and identification of a novel hippuricase gene.</title>
        <authorList>
            <person name="Miller W.G."/>
            <person name="Chapman M.H."/>
            <person name="Yee E."/>
            <person name="Revez J."/>
            <person name="Bono J.L."/>
            <person name="Rossi M."/>
        </authorList>
    </citation>
    <scope>NUCLEOTIDE SEQUENCE [LARGE SCALE GENOMIC DNA]</scope>
    <source>
        <strain evidence="4 5">LMG 24591</strain>
    </source>
</reference>
<dbReference type="InterPro" id="IPR026324">
    <property type="entry name" value="Haem_oxygenase_HugZ"/>
</dbReference>
<dbReference type="Pfam" id="PF01243">
    <property type="entry name" value="PNPOx_N"/>
    <property type="match status" value="1"/>
</dbReference>
<dbReference type="InterPro" id="IPR019595">
    <property type="entry name" value="DUF2470"/>
</dbReference>
<dbReference type="InterPro" id="IPR052019">
    <property type="entry name" value="F420H2_bilvrd_red/Heme_oxyg"/>
</dbReference>
<dbReference type="SUPFAM" id="SSF50475">
    <property type="entry name" value="FMN-binding split barrel"/>
    <property type="match status" value="2"/>
</dbReference>
<name>A0A222MV06_9BACT</name>
<dbReference type="Pfam" id="PF10615">
    <property type="entry name" value="DUF2470"/>
    <property type="match status" value="1"/>
</dbReference>
<accession>A0A222MV06</accession>
<dbReference type="PANTHER" id="PTHR35176">
    <property type="entry name" value="HEME OXYGENASE HI_0854-RELATED"/>
    <property type="match status" value="1"/>
</dbReference>
<dbReference type="InterPro" id="IPR011576">
    <property type="entry name" value="Pyridox_Oxase_N"/>
</dbReference>
<dbReference type="InterPro" id="IPR037119">
    <property type="entry name" value="Haem_oxidase_HugZ-like_sf"/>
</dbReference>
<dbReference type="EMBL" id="CP022347">
    <property type="protein sequence ID" value="ASQ29729.1"/>
    <property type="molecule type" value="Genomic_DNA"/>
</dbReference>
<keyword evidence="5" id="KW-1185">Reference proteome</keyword>
<dbReference type="Gene3D" id="2.30.110.10">
    <property type="entry name" value="Electron Transport, Fmn-binding Protein, Chain A"/>
    <property type="match status" value="1"/>
</dbReference>
<dbReference type="GO" id="GO:0070967">
    <property type="term" value="F:coenzyme F420 binding"/>
    <property type="evidence" value="ECO:0007669"/>
    <property type="project" value="TreeGrafter"/>
</dbReference>
<dbReference type="AlphaFoldDB" id="A0A222MV06"/>
<evidence type="ECO:0000259" key="3">
    <source>
        <dbReference type="Pfam" id="PF10615"/>
    </source>
</evidence>
<evidence type="ECO:0000256" key="1">
    <source>
        <dbReference type="ARBA" id="ARBA00023002"/>
    </source>
</evidence>
<protein>
    <submittedName>
        <fullName evidence="4">Iron-responsive cellular heme oxygenase</fullName>
    </submittedName>
</protein>
<dbReference type="InterPro" id="IPR012349">
    <property type="entry name" value="Split_barrel_FMN-bd"/>
</dbReference>
<organism evidence="4 5">
    <name type="scientific">Campylobacter avium LMG 24591</name>
    <dbReference type="NCBI Taxonomy" id="522484"/>
    <lineage>
        <taxon>Bacteria</taxon>
        <taxon>Pseudomonadati</taxon>
        <taxon>Campylobacterota</taxon>
        <taxon>Epsilonproteobacteria</taxon>
        <taxon>Campylobacterales</taxon>
        <taxon>Campylobacteraceae</taxon>
        <taxon>Campylobacter</taxon>
    </lineage>
</organism>
<dbReference type="KEGG" id="cavi:CAV_0047"/>
<gene>
    <name evidence="4" type="primary">chuZ</name>
    <name evidence="4" type="ORF">CAV_0047</name>
</gene>
<dbReference type="Gene3D" id="3.20.180.10">
    <property type="entry name" value="PNP-oxidase-like"/>
    <property type="match status" value="1"/>
</dbReference>
<proteinExistence type="predicted"/>
<feature type="domain" description="DUF2470" evidence="3">
    <location>
        <begin position="5"/>
        <end position="64"/>
    </location>
</feature>
<dbReference type="NCBIfam" id="TIGR04109">
    <property type="entry name" value="heme_ox_HugZ"/>
    <property type="match status" value="1"/>
</dbReference>
<dbReference type="Proteomes" id="UP000201169">
    <property type="component" value="Chromosome"/>
</dbReference>
<evidence type="ECO:0000313" key="4">
    <source>
        <dbReference type="EMBL" id="ASQ29729.1"/>
    </source>
</evidence>
<feature type="domain" description="Pyridoxamine 5'-phosphate oxidase N-terminal" evidence="2">
    <location>
        <begin position="87"/>
        <end position="222"/>
    </location>
</feature>
<evidence type="ECO:0000313" key="5">
    <source>
        <dbReference type="Proteomes" id="UP000201169"/>
    </source>
</evidence>
<dbReference type="PANTHER" id="PTHR35176:SF6">
    <property type="entry name" value="HEME OXYGENASE HI_0854-RELATED"/>
    <property type="match status" value="1"/>
</dbReference>